<dbReference type="CDD" id="cd13124">
    <property type="entry name" value="MATE_SpoVB_like"/>
    <property type="match status" value="1"/>
</dbReference>
<keyword evidence="5 6" id="KW-0472">Membrane</keyword>
<feature type="transmembrane region" description="Helical" evidence="6">
    <location>
        <begin position="428"/>
        <end position="448"/>
    </location>
</feature>
<dbReference type="Pfam" id="PF01943">
    <property type="entry name" value="Polysacc_synt"/>
    <property type="match status" value="1"/>
</dbReference>
<feature type="transmembrane region" description="Helical" evidence="6">
    <location>
        <begin position="366"/>
        <end position="389"/>
    </location>
</feature>
<proteinExistence type="predicted"/>
<sequence length="567" mass="61987">MKYDNFKIKGLKCVDNLEQDLIVDEQNLDDQMLSGSAWMTLGSMLSRILGALYIIPWMAMMGNIDVAASANALYQIGYIPYTFFLTFATAGVPSAISKSVSKYNAMGEYETSKVIYKQGLKIMLITGALSAGVMFIFAPLLASTGPSSNIDDAVLVIRSLAPALLIIPVQSITRGLIQGHNRMKEPALSQVVEQVIRIAFILGAVYVIRVVLKADVVYAVAFSTFAAFIGAVASLVYLGVRLKSIPTAFNMAPEQSHQQVNVSANELIIEIIKTSIPFIVVSTGIIIFQLIDQQTYAPLMKYFNNIPAKEIEITYGIVQGNAQKLSTILTSFGAALAITAVPLISNLMIKHDLRQVGRQFGKAIQLLLFIMLPASIGMAILAEPIYVIFFGYSELGVRVTVLYAVVSIFMALYILLGNVLQSANQQRPAIYAVFIGFGFKLVTQPFFILTMGPFGMLASTLVGLTSTCFLMIWIMRLAVHFDVKRLLKRVGLLIGITAIMALVVYLGKFGLDSFLNYESRIQSLVAVLILAVIGGLVYMILTLKTRIADDLLGSTAVKIRNKLHLKP</sequence>
<comment type="subcellular location">
    <subcellularLocation>
        <location evidence="1">Cell membrane</location>
        <topology evidence="1">Multi-pass membrane protein</topology>
    </subcellularLocation>
</comment>
<feature type="transmembrane region" description="Helical" evidence="6">
    <location>
        <begin position="395"/>
        <end position="416"/>
    </location>
</feature>
<dbReference type="GO" id="GO:0005886">
    <property type="term" value="C:plasma membrane"/>
    <property type="evidence" value="ECO:0007669"/>
    <property type="project" value="UniProtKB-SubCell"/>
</dbReference>
<comment type="caution">
    <text evidence="7">The sequence shown here is derived from an EMBL/GenBank/DDBJ whole genome shotgun (WGS) entry which is preliminary data.</text>
</comment>
<accession>A0A1S8KML8</accession>
<reference evidence="7 8" key="1">
    <citation type="submission" date="2017-01" db="EMBL/GenBank/DDBJ databases">
        <title>Complete Genome Sequence of Dolosigranulum pigrum isolated from a Patient with interstitial lung disease.</title>
        <authorList>
            <person name="Mukhopadhyay R."/>
            <person name="Joaquin J."/>
            <person name="Hogue R."/>
            <person name="Fitzgerald S."/>
            <person name="Jospin G."/>
            <person name="Eisen J.A."/>
            <person name="Chaturvedi V."/>
        </authorList>
    </citation>
    <scope>NUCLEOTIDE SEQUENCE [LARGE SCALE GENOMIC DNA]</scope>
    <source>
        <strain evidence="7 8">15S00348</strain>
    </source>
</reference>
<dbReference type="InterPro" id="IPR050833">
    <property type="entry name" value="Poly_Biosynth_Transport"/>
</dbReference>
<feature type="transmembrane region" description="Helical" evidence="6">
    <location>
        <begin position="521"/>
        <end position="541"/>
    </location>
</feature>
<evidence type="ECO:0000256" key="3">
    <source>
        <dbReference type="ARBA" id="ARBA00022692"/>
    </source>
</evidence>
<keyword evidence="3 6" id="KW-0812">Transmembrane</keyword>
<feature type="transmembrane region" description="Helical" evidence="6">
    <location>
        <begin position="37"/>
        <end position="58"/>
    </location>
</feature>
<feature type="transmembrane region" description="Helical" evidence="6">
    <location>
        <begin position="153"/>
        <end position="173"/>
    </location>
</feature>
<gene>
    <name evidence="7" type="ORF">BWX42_03705</name>
</gene>
<evidence type="ECO:0000256" key="1">
    <source>
        <dbReference type="ARBA" id="ARBA00004651"/>
    </source>
</evidence>
<feature type="transmembrane region" description="Helical" evidence="6">
    <location>
        <begin position="218"/>
        <end position="240"/>
    </location>
</feature>
<dbReference type="PANTHER" id="PTHR30250:SF21">
    <property type="entry name" value="LIPID II FLIPPASE MURJ"/>
    <property type="match status" value="1"/>
</dbReference>
<protein>
    <submittedName>
        <fullName evidence="7">Uncharacterized protein</fullName>
    </submittedName>
</protein>
<dbReference type="InterPro" id="IPR024923">
    <property type="entry name" value="PG_synth_SpoVB"/>
</dbReference>
<evidence type="ECO:0000256" key="4">
    <source>
        <dbReference type="ARBA" id="ARBA00022989"/>
    </source>
</evidence>
<name>A0A1S8KML8_9LACT</name>
<feature type="transmembrane region" description="Helical" evidence="6">
    <location>
        <begin position="325"/>
        <end position="345"/>
    </location>
</feature>
<keyword evidence="4 6" id="KW-1133">Transmembrane helix</keyword>
<dbReference type="PIRSF" id="PIRSF038958">
    <property type="entry name" value="PG_synth_SpoVB"/>
    <property type="match status" value="1"/>
</dbReference>
<keyword evidence="2" id="KW-1003">Cell membrane</keyword>
<feature type="transmembrane region" description="Helical" evidence="6">
    <location>
        <begin position="271"/>
        <end position="291"/>
    </location>
</feature>
<feature type="transmembrane region" description="Helical" evidence="6">
    <location>
        <begin position="78"/>
        <end position="96"/>
    </location>
</feature>
<dbReference type="InterPro" id="IPR002797">
    <property type="entry name" value="Polysacc_synth"/>
</dbReference>
<dbReference type="Proteomes" id="UP000190409">
    <property type="component" value="Unassembled WGS sequence"/>
</dbReference>
<organism evidence="7 8">
    <name type="scientific">Dolosigranulum pigrum</name>
    <dbReference type="NCBI Taxonomy" id="29394"/>
    <lineage>
        <taxon>Bacteria</taxon>
        <taxon>Bacillati</taxon>
        <taxon>Bacillota</taxon>
        <taxon>Bacilli</taxon>
        <taxon>Lactobacillales</taxon>
        <taxon>Carnobacteriaceae</taxon>
        <taxon>Dolosigranulum</taxon>
    </lineage>
</organism>
<evidence type="ECO:0000256" key="2">
    <source>
        <dbReference type="ARBA" id="ARBA00022475"/>
    </source>
</evidence>
<dbReference type="PANTHER" id="PTHR30250">
    <property type="entry name" value="PST FAMILY PREDICTED COLANIC ACID TRANSPORTER"/>
    <property type="match status" value="1"/>
</dbReference>
<feature type="transmembrane region" description="Helical" evidence="6">
    <location>
        <begin position="454"/>
        <end position="478"/>
    </location>
</feature>
<feature type="transmembrane region" description="Helical" evidence="6">
    <location>
        <begin position="122"/>
        <end position="141"/>
    </location>
</feature>
<evidence type="ECO:0000313" key="8">
    <source>
        <dbReference type="Proteomes" id="UP000190409"/>
    </source>
</evidence>
<dbReference type="EMBL" id="MUYF01000003">
    <property type="protein sequence ID" value="OOL80984.1"/>
    <property type="molecule type" value="Genomic_DNA"/>
</dbReference>
<feature type="transmembrane region" description="Helical" evidence="6">
    <location>
        <begin position="490"/>
        <end position="509"/>
    </location>
</feature>
<feature type="transmembrane region" description="Helical" evidence="6">
    <location>
        <begin position="194"/>
        <end position="212"/>
    </location>
</feature>
<evidence type="ECO:0000313" key="7">
    <source>
        <dbReference type="EMBL" id="OOL80984.1"/>
    </source>
</evidence>
<evidence type="ECO:0000256" key="6">
    <source>
        <dbReference type="SAM" id="Phobius"/>
    </source>
</evidence>
<evidence type="ECO:0000256" key="5">
    <source>
        <dbReference type="ARBA" id="ARBA00023136"/>
    </source>
</evidence>
<dbReference type="AlphaFoldDB" id="A0A1S8KML8"/>